<evidence type="ECO:0000313" key="2">
    <source>
        <dbReference type="EMBL" id="RBP65351.1"/>
    </source>
</evidence>
<reference evidence="2 3" key="1">
    <citation type="submission" date="2018-06" db="EMBL/GenBank/DDBJ databases">
        <title>Genomic Encyclopedia of Type Strains, Phase IV (KMG-IV): sequencing the most valuable type-strain genomes for metagenomic binning, comparative biology and taxonomic classification.</title>
        <authorList>
            <person name="Goeker M."/>
        </authorList>
    </citation>
    <scope>NUCLEOTIDE SEQUENCE [LARGE SCALE GENOMIC DNA]</scope>
    <source>
        <strain evidence="2 3">DSM 22112</strain>
    </source>
</reference>
<comment type="caution">
    <text evidence="2">The sequence shown here is derived from an EMBL/GenBank/DDBJ whole genome shotgun (WGS) entry which is preliminary data.</text>
</comment>
<evidence type="ECO:0000259" key="1">
    <source>
        <dbReference type="Pfam" id="PF10006"/>
    </source>
</evidence>
<name>A0A366I8A3_9FIRM</name>
<gene>
    <name evidence="2" type="ORF">DES36_10791</name>
</gene>
<keyword evidence="3" id="KW-1185">Reference proteome</keyword>
<accession>A0A366I8A3</accession>
<feature type="domain" description="DUF2249" evidence="1">
    <location>
        <begin position="6"/>
        <end position="74"/>
    </location>
</feature>
<dbReference type="InterPro" id="IPR018720">
    <property type="entry name" value="DUF2249"/>
</dbReference>
<dbReference type="EMBL" id="QNRX01000007">
    <property type="protein sequence ID" value="RBP65351.1"/>
    <property type="molecule type" value="Genomic_DNA"/>
</dbReference>
<protein>
    <submittedName>
        <fullName evidence="2">Uncharacterized protein (DUF2249 family)</fullName>
    </submittedName>
</protein>
<dbReference type="Proteomes" id="UP000253490">
    <property type="component" value="Unassembled WGS sequence"/>
</dbReference>
<dbReference type="AlphaFoldDB" id="A0A366I8A3"/>
<dbReference type="Pfam" id="PF10006">
    <property type="entry name" value="DUF2249"/>
    <property type="match status" value="1"/>
</dbReference>
<organism evidence="2 3">
    <name type="scientific">Alkalibaculum bacchi</name>
    <dbReference type="NCBI Taxonomy" id="645887"/>
    <lineage>
        <taxon>Bacteria</taxon>
        <taxon>Bacillati</taxon>
        <taxon>Bacillota</taxon>
        <taxon>Clostridia</taxon>
        <taxon>Eubacteriales</taxon>
        <taxon>Eubacteriaceae</taxon>
        <taxon>Alkalibaculum</taxon>
    </lineage>
</organism>
<evidence type="ECO:0000313" key="3">
    <source>
        <dbReference type="Proteomes" id="UP000253490"/>
    </source>
</evidence>
<sequence length="75" mass="9098">MFVAQVDARKYEPKDKHRIIFETYHSLKPGESMELTNDHDPLPLYYQFSAEYTDQFEWEYLDKGPDVWRVRIGKK</sequence>
<proteinExistence type="predicted"/>